<proteinExistence type="predicted"/>
<gene>
    <name evidence="1" type="ORF">CICLE_v10033913mg</name>
</gene>
<dbReference type="EMBL" id="KI536726">
    <property type="protein sequence ID" value="ESR51261.1"/>
    <property type="molecule type" value="Genomic_DNA"/>
</dbReference>
<feature type="non-terminal residue" evidence="1">
    <location>
        <position position="1"/>
    </location>
</feature>
<evidence type="ECO:0000313" key="2">
    <source>
        <dbReference type="Proteomes" id="UP000030687"/>
    </source>
</evidence>
<dbReference type="STRING" id="85681.V4TN67"/>
<keyword evidence="2" id="KW-1185">Reference proteome</keyword>
<dbReference type="InParanoid" id="V4TN67"/>
<accession>V4TN67</accession>
<dbReference type="AlphaFoldDB" id="V4TN67"/>
<protein>
    <submittedName>
        <fullName evidence="1">Uncharacterized protein</fullName>
    </submittedName>
</protein>
<dbReference type="Gramene" id="ESR51261">
    <property type="protein sequence ID" value="ESR51261"/>
    <property type="gene ID" value="CICLE_v10033913mg"/>
</dbReference>
<name>V4TN67_CITCL</name>
<reference evidence="1 2" key="1">
    <citation type="submission" date="2013-10" db="EMBL/GenBank/DDBJ databases">
        <authorList>
            <consortium name="International Citrus Genome Consortium"/>
            <person name="Jenkins J."/>
            <person name="Schmutz J."/>
            <person name="Prochnik S."/>
            <person name="Rokhsar D."/>
            <person name="Gmitter F."/>
            <person name="Ollitrault P."/>
            <person name="Machado M."/>
            <person name="Talon M."/>
            <person name="Wincker P."/>
            <person name="Jaillon O."/>
            <person name="Morgante M."/>
        </authorList>
    </citation>
    <scope>NUCLEOTIDE SEQUENCE</scope>
    <source>
        <strain evidence="2">cv. Clemenules</strain>
    </source>
</reference>
<feature type="non-terminal residue" evidence="1">
    <location>
        <position position="140"/>
    </location>
</feature>
<dbReference type="KEGG" id="cic:CICLE_v10033913mg"/>
<organism evidence="1 2">
    <name type="scientific">Citrus clementina</name>
    <name type="common">Clementine</name>
    <name type="synonym">Citrus deliciosa x Citrus sinensis</name>
    <dbReference type="NCBI Taxonomy" id="85681"/>
    <lineage>
        <taxon>Eukaryota</taxon>
        <taxon>Viridiplantae</taxon>
        <taxon>Streptophyta</taxon>
        <taxon>Embryophyta</taxon>
        <taxon>Tracheophyta</taxon>
        <taxon>Spermatophyta</taxon>
        <taxon>Magnoliopsida</taxon>
        <taxon>eudicotyledons</taxon>
        <taxon>Gunneridae</taxon>
        <taxon>Pentapetalae</taxon>
        <taxon>rosids</taxon>
        <taxon>malvids</taxon>
        <taxon>Sapindales</taxon>
        <taxon>Rutaceae</taxon>
        <taxon>Aurantioideae</taxon>
        <taxon>Citrus</taxon>
    </lineage>
</organism>
<dbReference type="Proteomes" id="UP000030687">
    <property type="component" value="Unassembled WGS sequence"/>
</dbReference>
<evidence type="ECO:0000313" key="1">
    <source>
        <dbReference type="EMBL" id="ESR51261.1"/>
    </source>
</evidence>
<sequence>GAHNLQMDRPYSSKRLSLAFNYQWHLKTISLFEPKRESSRIAVSPLLVAAMSQLGFCRNLYLIITFRSVFYIVFLRIKLSIYEFVENFVLSQFTLLRRSSILVDNRNSSAAKRARTDGPRFDVSDILVMTSRLDNRILGN</sequence>